<keyword evidence="4" id="KW-1185">Reference proteome</keyword>
<dbReference type="EMBL" id="PUHQ01000012">
    <property type="protein sequence ID" value="KAG0664755.1"/>
    <property type="molecule type" value="Genomic_DNA"/>
</dbReference>
<sequence>MDTLPPPRIDLLVHAPSPASYRPVLEQLLEPSQQLSTLLAPQLHARIAALPASNRPKSYAELIDLAKQTVDSWDVEDQAAFLAAHPRIGETKGLSQASAGEQAPQQGQQATPAQVLKRLQVLNSLYEDAFPGLRYITFVNGRSRAEIVPELESLLGLSLPPPSQSFAEPRLSSLREKLRIAPAGSKPWREELARGLGDMWAIAKDRAAKWGAK</sequence>
<dbReference type="Gene3D" id="1.10.3330.10">
    <property type="entry name" value="Oxo-4-hydroxy-4-carboxy-5-ureidoimidazoline decarboxylase"/>
    <property type="match status" value="1"/>
</dbReference>
<gene>
    <name evidence="3" type="ORF">C6P46_000892</name>
</gene>
<accession>A0A9P6W7H0</accession>
<evidence type="ECO:0000313" key="4">
    <source>
        <dbReference type="Proteomes" id="UP000777482"/>
    </source>
</evidence>
<dbReference type="GO" id="GO:0006144">
    <property type="term" value="P:purine nucleobase metabolic process"/>
    <property type="evidence" value="ECO:0007669"/>
    <property type="project" value="UniProtKB-KW"/>
</dbReference>
<organism evidence="3 4">
    <name type="scientific">Rhodotorula mucilaginosa</name>
    <name type="common">Yeast</name>
    <name type="synonym">Rhodotorula rubra</name>
    <dbReference type="NCBI Taxonomy" id="5537"/>
    <lineage>
        <taxon>Eukaryota</taxon>
        <taxon>Fungi</taxon>
        <taxon>Dikarya</taxon>
        <taxon>Basidiomycota</taxon>
        <taxon>Pucciniomycotina</taxon>
        <taxon>Microbotryomycetes</taxon>
        <taxon>Sporidiobolales</taxon>
        <taxon>Sporidiobolaceae</taxon>
        <taxon>Rhodotorula</taxon>
    </lineage>
</organism>
<dbReference type="OrthoDB" id="5398391at2759"/>
<name>A0A9P6W7H0_RHOMI</name>
<dbReference type="PANTHER" id="PTHR37987:SF1">
    <property type="entry name" value="OXO-4-HYDROXY-4-CARBOXY-5-UREIDOIMIDAZOLINE DECARBOXYLASE DOMAIN-CONTAINING PROTEIN"/>
    <property type="match status" value="1"/>
</dbReference>
<dbReference type="Proteomes" id="UP000777482">
    <property type="component" value="Unassembled WGS sequence"/>
</dbReference>
<protein>
    <recommendedName>
        <fullName evidence="2">Oxo-4-hydroxy-4-carboxy-5-ureidoimidazoline decarboxylase domain-containing protein</fullName>
    </recommendedName>
</protein>
<dbReference type="SUPFAM" id="SSF158694">
    <property type="entry name" value="UraD-Like"/>
    <property type="match status" value="1"/>
</dbReference>
<feature type="domain" description="Oxo-4-hydroxy-4-carboxy-5-ureidoimidazoline decarboxylase" evidence="2">
    <location>
        <begin position="23"/>
        <end position="153"/>
    </location>
</feature>
<dbReference type="InterPro" id="IPR036778">
    <property type="entry name" value="OHCU_decarboxylase_sf"/>
</dbReference>
<evidence type="ECO:0000313" key="3">
    <source>
        <dbReference type="EMBL" id="KAG0664755.1"/>
    </source>
</evidence>
<proteinExistence type="predicted"/>
<keyword evidence="1" id="KW-0659">Purine metabolism</keyword>
<dbReference type="PANTHER" id="PTHR37987">
    <property type="entry name" value="CHROMOSOME 9, WHOLE GENOME SHOTGUN SEQUENCE"/>
    <property type="match status" value="1"/>
</dbReference>
<dbReference type="AlphaFoldDB" id="A0A9P6W7H0"/>
<dbReference type="Pfam" id="PF09349">
    <property type="entry name" value="OHCU_decarbox"/>
    <property type="match status" value="1"/>
</dbReference>
<comment type="caution">
    <text evidence="3">The sequence shown here is derived from an EMBL/GenBank/DDBJ whole genome shotgun (WGS) entry which is preliminary data.</text>
</comment>
<evidence type="ECO:0000256" key="1">
    <source>
        <dbReference type="ARBA" id="ARBA00022631"/>
    </source>
</evidence>
<evidence type="ECO:0000259" key="2">
    <source>
        <dbReference type="Pfam" id="PF09349"/>
    </source>
</evidence>
<reference evidence="3 4" key="1">
    <citation type="submission" date="2020-11" db="EMBL/GenBank/DDBJ databases">
        <title>Kefir isolates.</title>
        <authorList>
            <person name="Marcisauskas S."/>
            <person name="Kim Y."/>
            <person name="Blasche S."/>
        </authorList>
    </citation>
    <scope>NUCLEOTIDE SEQUENCE [LARGE SCALE GENOMIC DNA]</scope>
    <source>
        <strain evidence="3 4">KR</strain>
    </source>
</reference>
<dbReference type="InterPro" id="IPR018020">
    <property type="entry name" value="OHCU_decarboxylase"/>
</dbReference>